<dbReference type="AlphaFoldDB" id="A0AAD8BH88"/>
<gene>
    <name evidence="1" type="ORF">Bpfe_015928</name>
</gene>
<reference evidence="1" key="1">
    <citation type="journal article" date="2023" name="PLoS Negl. Trop. Dis.">
        <title>A genome sequence for Biomphalaria pfeifferi, the major vector snail for the human-infecting parasite Schistosoma mansoni.</title>
        <authorList>
            <person name="Bu L."/>
            <person name="Lu L."/>
            <person name="Laidemitt M.R."/>
            <person name="Zhang S.M."/>
            <person name="Mutuku M."/>
            <person name="Mkoji G."/>
            <person name="Steinauer M."/>
            <person name="Loker E.S."/>
        </authorList>
    </citation>
    <scope>NUCLEOTIDE SEQUENCE</scope>
    <source>
        <strain evidence="1">KasaAsao</strain>
    </source>
</reference>
<organism evidence="1 2">
    <name type="scientific">Biomphalaria pfeifferi</name>
    <name type="common">Bloodfluke planorb</name>
    <name type="synonym">Freshwater snail</name>
    <dbReference type="NCBI Taxonomy" id="112525"/>
    <lineage>
        <taxon>Eukaryota</taxon>
        <taxon>Metazoa</taxon>
        <taxon>Spiralia</taxon>
        <taxon>Lophotrochozoa</taxon>
        <taxon>Mollusca</taxon>
        <taxon>Gastropoda</taxon>
        <taxon>Heterobranchia</taxon>
        <taxon>Euthyneura</taxon>
        <taxon>Panpulmonata</taxon>
        <taxon>Hygrophila</taxon>
        <taxon>Lymnaeoidea</taxon>
        <taxon>Planorbidae</taxon>
        <taxon>Biomphalaria</taxon>
    </lineage>
</organism>
<evidence type="ECO:0000313" key="1">
    <source>
        <dbReference type="EMBL" id="KAK0054583.1"/>
    </source>
</evidence>
<name>A0AAD8BH88_BIOPF</name>
<dbReference type="EMBL" id="JASAOG010000076">
    <property type="protein sequence ID" value="KAK0054583.1"/>
    <property type="molecule type" value="Genomic_DNA"/>
</dbReference>
<comment type="caution">
    <text evidence="1">The sequence shown here is derived from an EMBL/GenBank/DDBJ whole genome shotgun (WGS) entry which is preliminary data.</text>
</comment>
<proteinExistence type="predicted"/>
<protein>
    <submittedName>
        <fullName evidence="1">Uncharacterized protein</fullName>
    </submittedName>
</protein>
<accession>A0AAD8BH88</accession>
<evidence type="ECO:0000313" key="2">
    <source>
        <dbReference type="Proteomes" id="UP001233172"/>
    </source>
</evidence>
<dbReference type="Proteomes" id="UP001233172">
    <property type="component" value="Unassembled WGS sequence"/>
</dbReference>
<keyword evidence="2" id="KW-1185">Reference proteome</keyword>
<reference evidence="1" key="2">
    <citation type="submission" date="2023-04" db="EMBL/GenBank/DDBJ databases">
        <authorList>
            <person name="Bu L."/>
            <person name="Lu L."/>
            <person name="Laidemitt M.R."/>
            <person name="Zhang S.M."/>
            <person name="Mutuku M."/>
            <person name="Mkoji G."/>
            <person name="Steinauer M."/>
            <person name="Loker E.S."/>
        </authorList>
    </citation>
    <scope>NUCLEOTIDE SEQUENCE</scope>
    <source>
        <strain evidence="1">KasaAsao</strain>
        <tissue evidence="1">Whole Snail</tissue>
    </source>
</reference>
<sequence>MSIVVFGFCLFSDQIRSKLQSFEAQGVEIIVVDISRRGVGTALQNLILRRENYIRFSGSITGQDQLHRSLIERTCTALTRPIEEGTPEEV</sequence>